<sequence length="98" mass="11105">MTDSEKLDLLLSQIQGINGHIGHIGQIEKQNADTFKELMNVEREVLKNQDAIKALNAKYDTLLLKADNSTLLLKLIDRQAEEMSELKERVTQLESKLA</sequence>
<dbReference type="GeneID" id="93278508"/>
<evidence type="ECO:0000256" key="1">
    <source>
        <dbReference type="SAM" id="Coils"/>
    </source>
</evidence>
<accession>A0A1I0CZF4</accession>
<dbReference type="RefSeq" id="WP_092361170.1">
    <property type="nucleotide sequence ID" value="NZ_CABJCG010000001.1"/>
</dbReference>
<evidence type="ECO:0000313" key="3">
    <source>
        <dbReference type="Proteomes" id="UP000198508"/>
    </source>
</evidence>
<dbReference type="Proteomes" id="UP000198508">
    <property type="component" value="Unassembled WGS sequence"/>
</dbReference>
<evidence type="ECO:0000313" key="2">
    <source>
        <dbReference type="EMBL" id="SET25271.1"/>
    </source>
</evidence>
<organism evidence="2 3">
    <name type="scientific">Enterocloster lavalensis</name>
    <dbReference type="NCBI Taxonomy" id="460384"/>
    <lineage>
        <taxon>Bacteria</taxon>
        <taxon>Bacillati</taxon>
        <taxon>Bacillota</taxon>
        <taxon>Clostridia</taxon>
        <taxon>Lachnospirales</taxon>
        <taxon>Lachnospiraceae</taxon>
        <taxon>Enterocloster</taxon>
    </lineage>
</organism>
<dbReference type="EMBL" id="FOIM01000003">
    <property type="protein sequence ID" value="SET25271.1"/>
    <property type="molecule type" value="Genomic_DNA"/>
</dbReference>
<protein>
    <submittedName>
        <fullName evidence="2">Uncharacterized protein</fullName>
    </submittedName>
</protein>
<proteinExistence type="predicted"/>
<name>A0A1I0CZF4_9FIRM</name>
<feature type="coiled-coil region" evidence="1">
    <location>
        <begin position="24"/>
        <end position="96"/>
    </location>
</feature>
<dbReference type="AlphaFoldDB" id="A0A1I0CZF4"/>
<keyword evidence="3" id="KW-1185">Reference proteome</keyword>
<keyword evidence="1" id="KW-0175">Coiled coil</keyword>
<reference evidence="3" key="1">
    <citation type="submission" date="2016-10" db="EMBL/GenBank/DDBJ databases">
        <authorList>
            <person name="Varghese N."/>
            <person name="Submissions S."/>
        </authorList>
    </citation>
    <scope>NUCLEOTIDE SEQUENCE [LARGE SCALE GENOMIC DNA]</scope>
    <source>
        <strain evidence="3">NLAE-zl-G277</strain>
    </source>
</reference>
<gene>
    <name evidence="2" type="ORF">SAMN05216313_103253</name>
</gene>